<dbReference type="KEGG" id="dho:Dia5BBH33_12170"/>
<accession>A0A8D4UUK9</accession>
<organism evidence="3 4">
    <name type="scientific">Dialister hominis</name>
    <dbReference type="NCBI Taxonomy" id="2582419"/>
    <lineage>
        <taxon>Bacteria</taxon>
        <taxon>Bacillati</taxon>
        <taxon>Bacillota</taxon>
        <taxon>Negativicutes</taxon>
        <taxon>Veillonellales</taxon>
        <taxon>Veillonellaceae</taxon>
        <taxon>Dialister</taxon>
    </lineage>
</organism>
<dbReference type="RefSeq" id="WP_143332582.1">
    <property type="nucleotide sequence ID" value="NZ_AP019697.1"/>
</dbReference>
<name>A0A8D4UUK9_9FIRM</name>
<dbReference type="Proteomes" id="UP000320585">
    <property type="component" value="Chromosome"/>
</dbReference>
<evidence type="ECO:0000256" key="1">
    <source>
        <dbReference type="SAM" id="MobiDB-lite"/>
    </source>
</evidence>
<evidence type="ECO:0000313" key="3">
    <source>
        <dbReference type="EMBL" id="BBK25282.1"/>
    </source>
</evidence>
<evidence type="ECO:0000259" key="2">
    <source>
        <dbReference type="Pfam" id="PF13400"/>
    </source>
</evidence>
<reference evidence="4" key="1">
    <citation type="submission" date="2019-05" db="EMBL/GenBank/DDBJ databases">
        <title>Complete genome sequencing of Dialister sp. strain 5BBH33.</title>
        <authorList>
            <person name="Sakamoto M."/>
            <person name="Murakami T."/>
            <person name="Mori H."/>
        </authorList>
    </citation>
    <scope>NUCLEOTIDE SEQUENCE [LARGE SCALE GENOMIC DNA]</scope>
    <source>
        <strain evidence="4">5BBH33</strain>
    </source>
</reference>
<dbReference type="InterPro" id="IPR028087">
    <property type="entry name" value="Tad_N"/>
</dbReference>
<dbReference type="OrthoDB" id="1662337at2"/>
<protein>
    <recommendedName>
        <fullName evidence="2">Putative Flp pilus-assembly TadG-like N-terminal domain-containing protein</fullName>
    </recommendedName>
</protein>
<keyword evidence="4" id="KW-1185">Reference proteome</keyword>
<proteinExistence type="predicted"/>
<gene>
    <name evidence="3" type="ORF">Dia5BBH33_12170</name>
</gene>
<dbReference type="EMBL" id="AP019697">
    <property type="protein sequence ID" value="BBK25282.1"/>
    <property type="molecule type" value="Genomic_DNA"/>
</dbReference>
<evidence type="ECO:0000313" key="4">
    <source>
        <dbReference type="Proteomes" id="UP000320585"/>
    </source>
</evidence>
<feature type="domain" description="Putative Flp pilus-assembly TadG-like N-terminal" evidence="2">
    <location>
        <begin position="10"/>
        <end position="55"/>
    </location>
</feature>
<dbReference type="AlphaFoldDB" id="A0A8D4UUK9"/>
<dbReference type="Pfam" id="PF13400">
    <property type="entry name" value="Tad"/>
    <property type="match status" value="1"/>
</dbReference>
<feature type="region of interest" description="Disordered" evidence="1">
    <location>
        <begin position="432"/>
        <end position="453"/>
    </location>
</feature>
<dbReference type="GeneID" id="92716439"/>
<sequence length="453" mass="50322">MMKKKNGQRGAFLVLAAVIIPFIFICAGFAADFGKAWAVRAKLQNAADAAVLAGAYQYSSNDQGNVEKLIRTYLSQNSGGLTYSYDKNRDQRNGIFYREPKDGDQSKGILLTLHASAEVPTSFLAMFDVNTLHVGVYSTAKIVKSTPSNSDDVFGYAIMGTGTSDEIRRFNEWNRYSVQFSTNGTHIDGKIYARENFALYGKDNGVIIKDGSQFSTSQKDDNVLWPFGNNEWDPELRKNYTLKWRLHDQNGNDITANGHYVDPIDITLSKDNPKTKNIYDFIQEQKKNHGVITAGNMGDHGITADRSKNDGVYIAIDNSSPDWSYNFGDWRTYKTIIAYGNIHIINNTFENLSSNDHLTVVSLHGNITIDGYPPHKLVKGLFYAPNGYIDLKTDTNFEGSMVAKQVMVHQGSGYNIKWDRFDFAGDNSSSGNTGGTGSITLHSDGDSQYESLP</sequence>